<dbReference type="CDD" id="cd07012">
    <property type="entry name" value="PBP2_Bug_TTT"/>
    <property type="match status" value="1"/>
</dbReference>
<dbReference type="Proteomes" id="UP001331561">
    <property type="component" value="Unassembled WGS sequence"/>
</dbReference>
<dbReference type="SUPFAM" id="SSF53850">
    <property type="entry name" value="Periplasmic binding protein-like II"/>
    <property type="match status" value="1"/>
</dbReference>
<feature type="signal peptide" evidence="2">
    <location>
        <begin position="1"/>
        <end position="24"/>
    </location>
</feature>
<evidence type="ECO:0000313" key="3">
    <source>
        <dbReference type="EMBL" id="MEC5386858.1"/>
    </source>
</evidence>
<feature type="chain" id="PRO_5045374320" evidence="2">
    <location>
        <begin position="25"/>
        <end position="322"/>
    </location>
</feature>
<proteinExistence type="inferred from homology"/>
<evidence type="ECO:0000313" key="4">
    <source>
        <dbReference type="Proteomes" id="UP001331561"/>
    </source>
</evidence>
<dbReference type="EMBL" id="JAYXHS010000002">
    <property type="protein sequence ID" value="MEC5386858.1"/>
    <property type="molecule type" value="Genomic_DNA"/>
</dbReference>
<dbReference type="Pfam" id="PF03401">
    <property type="entry name" value="TctC"/>
    <property type="match status" value="1"/>
</dbReference>
<dbReference type="Gene3D" id="3.40.190.10">
    <property type="entry name" value="Periplasmic binding protein-like II"/>
    <property type="match status" value="1"/>
</dbReference>
<gene>
    <name evidence="3" type="ORF">VVD49_14080</name>
</gene>
<dbReference type="InterPro" id="IPR042100">
    <property type="entry name" value="Bug_dom1"/>
</dbReference>
<comment type="caution">
    <text evidence="3">The sequence shown here is derived from an EMBL/GenBank/DDBJ whole genome shotgun (WGS) entry which is preliminary data.</text>
</comment>
<dbReference type="PANTHER" id="PTHR42928">
    <property type="entry name" value="TRICARBOXYLATE-BINDING PROTEIN"/>
    <property type="match status" value="1"/>
</dbReference>
<protein>
    <submittedName>
        <fullName evidence="3">Tripartite tricarboxylate transporter substrate binding protein</fullName>
    </submittedName>
</protein>
<keyword evidence="2" id="KW-0732">Signal</keyword>
<keyword evidence="4" id="KW-1185">Reference proteome</keyword>
<reference evidence="3 4" key="1">
    <citation type="submission" date="2024-01" db="EMBL/GenBank/DDBJ databases">
        <title>Uliginosibacterium soil sp. nov.</title>
        <authorList>
            <person name="Lv Y."/>
        </authorList>
    </citation>
    <scope>NUCLEOTIDE SEQUENCE [LARGE SCALE GENOMIC DNA]</scope>
    <source>
        <strain evidence="3 4">H3</strain>
    </source>
</reference>
<dbReference type="PANTHER" id="PTHR42928:SF5">
    <property type="entry name" value="BLR1237 PROTEIN"/>
    <property type="match status" value="1"/>
</dbReference>
<dbReference type="Gene3D" id="3.40.190.150">
    <property type="entry name" value="Bordetella uptake gene, domain 1"/>
    <property type="match status" value="1"/>
</dbReference>
<name>A0ABU6K4Y2_9RHOO</name>
<dbReference type="PIRSF" id="PIRSF017082">
    <property type="entry name" value="YflP"/>
    <property type="match status" value="1"/>
</dbReference>
<dbReference type="InterPro" id="IPR005064">
    <property type="entry name" value="BUG"/>
</dbReference>
<dbReference type="RefSeq" id="WP_327599815.1">
    <property type="nucleotide sequence ID" value="NZ_JAYXHS010000002.1"/>
</dbReference>
<sequence>MKRRVLLSAIAAGVLGSVSAGSFAQSSEFPRKSITVICPWTAGGGTDVLLRALAREAEKHLGQSINVVNQTGGAGAIGHNAIRAAVPDGYTVGMITFELNSLPPQGLVPFTYKDFDPLMRINVDPAALTVKKDAPYNTLKEFVEYAKSHPGEITIGNSAPGSVWHIAAGLMAEKTGVQVKHVPFDGAQPAVTALLGGHIKAVAVSVPEVRAQAQAGNLKILGVMDTQRDELFPAVPTFKEQGVDVEFYTWRGLALPKGVPADIKLKLADAFKKAFDSREFKEFAAKASLNLSFQNAADFNKFLDQNFKDVDAVMKSLGLAKK</sequence>
<accession>A0ABU6K4Y2</accession>
<organism evidence="3 4">
    <name type="scientific">Uliginosibacterium silvisoli</name>
    <dbReference type="NCBI Taxonomy" id="3114758"/>
    <lineage>
        <taxon>Bacteria</taxon>
        <taxon>Pseudomonadati</taxon>
        <taxon>Pseudomonadota</taxon>
        <taxon>Betaproteobacteria</taxon>
        <taxon>Rhodocyclales</taxon>
        <taxon>Zoogloeaceae</taxon>
        <taxon>Uliginosibacterium</taxon>
    </lineage>
</organism>
<comment type="similarity">
    <text evidence="1">Belongs to the UPF0065 (bug) family.</text>
</comment>
<evidence type="ECO:0000256" key="2">
    <source>
        <dbReference type="SAM" id="SignalP"/>
    </source>
</evidence>
<evidence type="ECO:0000256" key="1">
    <source>
        <dbReference type="ARBA" id="ARBA00006987"/>
    </source>
</evidence>